<dbReference type="GO" id="GO:0051607">
    <property type="term" value="P:defense response to virus"/>
    <property type="evidence" value="ECO:0007669"/>
    <property type="project" value="UniProtKB-UniRule"/>
</dbReference>
<gene>
    <name evidence="9 10" type="primary">cas2</name>
    <name evidence="10" type="ORF">HMPREF0198_0234</name>
</gene>
<name>C8N6V8_CARH6</name>
<dbReference type="Proteomes" id="UP000004870">
    <property type="component" value="Unassembled WGS sequence"/>
</dbReference>
<dbReference type="InterPro" id="IPR019199">
    <property type="entry name" value="Virulence_VapD/CRISPR_Cas2"/>
</dbReference>
<dbReference type="GO" id="GO:0004521">
    <property type="term" value="F:RNA endonuclease activity"/>
    <property type="evidence" value="ECO:0007669"/>
    <property type="project" value="InterPro"/>
</dbReference>
<keyword evidence="3 9" id="KW-0540">Nuclease</keyword>
<dbReference type="GO" id="GO:0046872">
    <property type="term" value="F:metal ion binding"/>
    <property type="evidence" value="ECO:0007669"/>
    <property type="project" value="UniProtKB-UniRule"/>
</dbReference>
<keyword evidence="4 9" id="KW-0479">Metal-binding</keyword>
<keyword evidence="7 9" id="KW-0460">Magnesium</keyword>
<reference evidence="10 11" key="1">
    <citation type="submission" date="2009-08" db="EMBL/GenBank/DDBJ databases">
        <authorList>
            <person name="Qin X."/>
            <person name="Bachman B."/>
            <person name="Battles P."/>
            <person name="Bell A."/>
            <person name="Bess C."/>
            <person name="Bickham C."/>
            <person name="Chaboub L."/>
            <person name="Chen D."/>
            <person name="Coyle M."/>
            <person name="Deiros D.R."/>
            <person name="Dinh H."/>
            <person name="Forbes L."/>
            <person name="Fowler G."/>
            <person name="Francisco L."/>
            <person name="Fu Q."/>
            <person name="Gubbala S."/>
            <person name="Hale W."/>
            <person name="Han Y."/>
            <person name="Hemphill L."/>
            <person name="Highlander S.K."/>
            <person name="Hirani K."/>
            <person name="Hogues M."/>
            <person name="Jackson L."/>
            <person name="Jakkamsetti A."/>
            <person name="Javaid M."/>
            <person name="Jiang H."/>
            <person name="Korchina V."/>
            <person name="Kovar C."/>
            <person name="Lara F."/>
            <person name="Lee S."/>
            <person name="Mata R."/>
            <person name="Mathew T."/>
            <person name="Moen C."/>
            <person name="Morales K."/>
            <person name="Munidasa M."/>
            <person name="Nazareth L."/>
            <person name="Ngo R."/>
            <person name="Nguyen L."/>
            <person name="Okwuonu G."/>
            <person name="Ongeri F."/>
            <person name="Patil S."/>
            <person name="Petrosino J."/>
            <person name="Pham C."/>
            <person name="Pham P."/>
            <person name="Pu L.-L."/>
            <person name="Puazo M."/>
            <person name="Raj R."/>
            <person name="Reid J."/>
            <person name="Rouhana J."/>
            <person name="Saada N."/>
            <person name="Shang Y."/>
            <person name="Simmons D."/>
            <person name="Thornton R."/>
            <person name="Warren J."/>
            <person name="Weissenberger G."/>
            <person name="Zhang J."/>
            <person name="Zhang L."/>
            <person name="Zhou C."/>
            <person name="Zhu D."/>
            <person name="Muzny D."/>
            <person name="Worley K."/>
            <person name="Gibbs R."/>
        </authorList>
    </citation>
    <scope>NUCLEOTIDE SEQUENCE [LARGE SCALE GENOMIC DNA]</scope>
    <source>
        <strain evidence="11">ATCC 15826 / DSM 8339 / NCTC 10426 / 6573</strain>
    </source>
</reference>
<dbReference type="Pfam" id="PF09827">
    <property type="entry name" value="CRISPR_Cas2"/>
    <property type="match status" value="1"/>
</dbReference>
<evidence type="ECO:0000256" key="5">
    <source>
        <dbReference type="ARBA" id="ARBA00022759"/>
    </source>
</evidence>
<dbReference type="OrthoDB" id="9798176at2"/>
<evidence type="ECO:0000256" key="6">
    <source>
        <dbReference type="ARBA" id="ARBA00022801"/>
    </source>
</evidence>
<comment type="caution">
    <text evidence="10">The sequence shown here is derived from an EMBL/GenBank/DDBJ whole genome shotgun (WGS) entry which is preliminary data.</text>
</comment>
<dbReference type="PANTHER" id="PTHR34405">
    <property type="entry name" value="CRISPR-ASSOCIATED ENDORIBONUCLEASE CAS2"/>
    <property type="match status" value="1"/>
</dbReference>
<keyword evidence="5 9" id="KW-0255">Endonuclease</keyword>
<evidence type="ECO:0000256" key="4">
    <source>
        <dbReference type="ARBA" id="ARBA00022723"/>
    </source>
</evidence>
<evidence type="ECO:0000256" key="1">
    <source>
        <dbReference type="ARBA" id="ARBA00001946"/>
    </source>
</evidence>
<accession>C8N6V8</accession>
<evidence type="ECO:0000313" key="11">
    <source>
        <dbReference type="Proteomes" id="UP000004870"/>
    </source>
</evidence>
<dbReference type="GeneID" id="84789264"/>
<dbReference type="HOGENOM" id="CLU_161124_3_2_6"/>
<proteinExistence type="inferred from homology"/>
<keyword evidence="11" id="KW-1185">Reference proteome</keyword>
<evidence type="ECO:0000256" key="9">
    <source>
        <dbReference type="HAMAP-Rule" id="MF_01471"/>
    </source>
</evidence>
<evidence type="ECO:0000256" key="7">
    <source>
        <dbReference type="ARBA" id="ARBA00022842"/>
    </source>
</evidence>
<protein>
    <recommendedName>
        <fullName evidence="9">CRISPR-associated endoribonuclease Cas2</fullName>
        <ecNumber evidence="9">3.1.-.-</ecNumber>
    </recommendedName>
</protein>
<dbReference type="SUPFAM" id="SSF143430">
    <property type="entry name" value="TTP0101/SSO1404-like"/>
    <property type="match status" value="1"/>
</dbReference>
<dbReference type="InterPro" id="IPR021127">
    <property type="entry name" value="CRISPR_associated_Cas2"/>
</dbReference>
<dbReference type="GO" id="GO:0043571">
    <property type="term" value="P:maintenance of CRISPR repeat elements"/>
    <property type="evidence" value="ECO:0007669"/>
    <property type="project" value="UniProtKB-UniRule"/>
</dbReference>
<organism evidence="10 11">
    <name type="scientific">Cardiobacterium hominis (strain ATCC 15826 / DSM 8339 / NCTC 10426 / 6573)</name>
    <dbReference type="NCBI Taxonomy" id="638300"/>
    <lineage>
        <taxon>Bacteria</taxon>
        <taxon>Pseudomonadati</taxon>
        <taxon>Pseudomonadota</taxon>
        <taxon>Gammaproteobacteria</taxon>
        <taxon>Cardiobacteriales</taxon>
        <taxon>Cardiobacteriaceae</taxon>
        <taxon>Cardiobacterium</taxon>
    </lineage>
</organism>
<dbReference type="PANTHER" id="PTHR34405:SF3">
    <property type="entry name" value="CRISPR-ASSOCIATED ENDORIBONUCLEASE CAS2 3"/>
    <property type="match status" value="1"/>
</dbReference>
<evidence type="ECO:0000256" key="3">
    <source>
        <dbReference type="ARBA" id="ARBA00022722"/>
    </source>
</evidence>
<dbReference type="GO" id="GO:0016787">
    <property type="term" value="F:hydrolase activity"/>
    <property type="evidence" value="ECO:0007669"/>
    <property type="project" value="UniProtKB-KW"/>
</dbReference>
<dbReference type="EMBL" id="ACKY01000011">
    <property type="protein sequence ID" value="EEV89672.1"/>
    <property type="molecule type" value="Genomic_DNA"/>
</dbReference>
<evidence type="ECO:0000256" key="8">
    <source>
        <dbReference type="ARBA" id="ARBA00023118"/>
    </source>
</evidence>
<dbReference type="Gene3D" id="3.30.70.240">
    <property type="match status" value="1"/>
</dbReference>
<dbReference type="AlphaFoldDB" id="C8N6V8"/>
<keyword evidence="8 9" id="KW-0051">Antiviral defense</keyword>
<feature type="binding site" evidence="9">
    <location>
        <position position="12"/>
    </location>
    <ligand>
        <name>Mg(2+)</name>
        <dbReference type="ChEBI" id="CHEBI:18420"/>
        <note>catalytic</note>
    </ligand>
</feature>
<evidence type="ECO:0000313" key="10">
    <source>
        <dbReference type="EMBL" id="EEV89672.1"/>
    </source>
</evidence>
<keyword evidence="6 9" id="KW-0378">Hydrolase</keyword>
<evidence type="ECO:0000256" key="2">
    <source>
        <dbReference type="ARBA" id="ARBA00009959"/>
    </source>
</evidence>
<dbReference type="EC" id="3.1.-.-" evidence="9"/>
<comment type="function">
    <text evidence="9">CRISPR (clustered regularly interspaced short palindromic repeat), is an adaptive immune system that provides protection against mobile genetic elements (viruses, transposable elements and conjugative plasmids). CRISPR clusters contain sequences complementary to antecedent mobile elements and target invading nucleic acids. CRISPR clusters are transcribed and processed into CRISPR RNA (crRNA). Functions as a ssRNA-specific endoribonuclease. Involved in the integration of spacer DNA into the CRISPR cassette.</text>
</comment>
<comment type="subunit">
    <text evidence="9">Homodimer, forms a heterotetramer with a Cas1 homodimer.</text>
</comment>
<dbReference type="CDD" id="cd09725">
    <property type="entry name" value="Cas2_I_II_III"/>
    <property type="match status" value="1"/>
</dbReference>
<comment type="similarity">
    <text evidence="2 9">Belongs to the CRISPR-associated endoribonuclease Cas2 protein family.</text>
</comment>
<dbReference type="HAMAP" id="MF_01471">
    <property type="entry name" value="Cas2"/>
    <property type="match status" value="1"/>
</dbReference>
<dbReference type="NCBIfam" id="TIGR01573">
    <property type="entry name" value="cas2"/>
    <property type="match status" value="1"/>
</dbReference>
<dbReference type="RefSeq" id="WP_004139218.1">
    <property type="nucleotide sequence ID" value="NZ_GG694025.1"/>
</dbReference>
<sequence>MPHRIPYLIAYDITNTRTQARVRRTLQGYATGGQQSFYHCWLTAAEYRRLLYTLPPQLDPATDRLHIFRINEQTETRLLGKAKTALAADAPLLII</sequence>
<comment type="cofactor">
    <cofactor evidence="1 9">
        <name>Mg(2+)</name>
        <dbReference type="ChEBI" id="CHEBI:18420"/>
    </cofactor>
</comment>